<dbReference type="PANTHER" id="PTHR34107">
    <property type="entry name" value="SLL0198 PROTEIN-RELATED"/>
    <property type="match status" value="1"/>
</dbReference>
<dbReference type="EMBL" id="CP030118">
    <property type="protein sequence ID" value="QDL11839.1"/>
    <property type="molecule type" value="Genomic_DNA"/>
</dbReference>
<dbReference type="Proteomes" id="UP000503129">
    <property type="component" value="Chromosome"/>
</dbReference>
<feature type="domain" description="Putative restriction endonuclease" evidence="1">
    <location>
        <begin position="12"/>
        <end position="175"/>
    </location>
</feature>
<protein>
    <submittedName>
        <fullName evidence="2">Uma2 family endonuclease</fullName>
    </submittedName>
</protein>
<dbReference type="RefSeq" id="WP_171977977.1">
    <property type="nucleotide sequence ID" value="NZ_CAWOXK010000001.1"/>
</dbReference>
<evidence type="ECO:0000313" key="2">
    <source>
        <dbReference type="EMBL" id="QDL11839.1"/>
    </source>
</evidence>
<dbReference type="CDD" id="cd06260">
    <property type="entry name" value="DUF820-like"/>
    <property type="match status" value="1"/>
</dbReference>
<dbReference type="GO" id="GO:0004519">
    <property type="term" value="F:endonuclease activity"/>
    <property type="evidence" value="ECO:0007669"/>
    <property type="project" value="UniProtKB-KW"/>
</dbReference>
<name>A0A856MN44_9CYAN</name>
<accession>A0A856MN44</accession>
<keyword evidence="2" id="KW-0255">Endonuclease</keyword>
<dbReference type="InterPro" id="IPR008538">
    <property type="entry name" value="Uma2"/>
</dbReference>
<dbReference type="SUPFAM" id="SSF52980">
    <property type="entry name" value="Restriction endonuclease-like"/>
    <property type="match status" value="1"/>
</dbReference>
<keyword evidence="3" id="KW-1185">Reference proteome</keyword>
<reference evidence="2 3" key="1">
    <citation type="submission" date="2018-06" db="EMBL/GenBank/DDBJ databases">
        <title>Comparative genomics of Brasilonema spp. strains.</title>
        <authorList>
            <person name="Alvarenga D.O."/>
            <person name="Fiore M.F."/>
            <person name="Varani A.M."/>
        </authorList>
    </citation>
    <scope>NUCLEOTIDE SEQUENCE [LARGE SCALE GENOMIC DNA]</scope>
    <source>
        <strain evidence="2 3">CENA114</strain>
    </source>
</reference>
<keyword evidence="2" id="KW-0540">Nuclease</keyword>
<proteinExistence type="predicted"/>
<dbReference type="Pfam" id="PF05685">
    <property type="entry name" value="Uma2"/>
    <property type="match status" value="1"/>
</dbReference>
<dbReference type="PANTHER" id="PTHR34107:SF5">
    <property type="entry name" value="SLL1355 PROTEIN"/>
    <property type="match status" value="1"/>
</dbReference>
<dbReference type="Gene3D" id="3.90.1570.10">
    <property type="entry name" value="tt1808, chain A"/>
    <property type="match status" value="1"/>
</dbReference>
<dbReference type="KEGG" id="bsen:DP114_31600"/>
<dbReference type="AlphaFoldDB" id="A0A856MN44"/>
<gene>
    <name evidence="2" type="ORF">DP114_31600</name>
</gene>
<keyword evidence="2" id="KW-0378">Hydrolase</keyword>
<evidence type="ECO:0000259" key="1">
    <source>
        <dbReference type="Pfam" id="PF05685"/>
    </source>
</evidence>
<organism evidence="2 3">
    <name type="scientific">Brasilonema sennae CENA114</name>
    <dbReference type="NCBI Taxonomy" id="415709"/>
    <lineage>
        <taxon>Bacteria</taxon>
        <taxon>Bacillati</taxon>
        <taxon>Cyanobacteriota</taxon>
        <taxon>Cyanophyceae</taxon>
        <taxon>Nostocales</taxon>
        <taxon>Scytonemataceae</taxon>
        <taxon>Brasilonema</taxon>
        <taxon>Bromeliae group (in: Brasilonema)</taxon>
    </lineage>
</organism>
<sequence length="186" mass="20550">MTITVPATTTLKEFLELPYIDESPAWEFINGEAIHKPIGGGKHSLLQKRLIAVIDAAGSQYESFPELRCTFGNRSVVPDVVVVATHQLPLDDSGDIISSGIEFPPPWVIEILSPAQSQTKVTGNILHCLRNGTQLGWLIDPSERSTLVYHRDRLPDLLTGADVLPVLEGINLTLSVDEVFSWLKRR</sequence>
<dbReference type="InterPro" id="IPR011335">
    <property type="entry name" value="Restrct_endonuc-II-like"/>
</dbReference>
<dbReference type="InterPro" id="IPR012296">
    <property type="entry name" value="Nuclease_put_TT1808"/>
</dbReference>
<evidence type="ECO:0000313" key="3">
    <source>
        <dbReference type="Proteomes" id="UP000503129"/>
    </source>
</evidence>